<accession>A0A964TFJ3</accession>
<feature type="transmembrane region" description="Helical" evidence="1">
    <location>
        <begin position="12"/>
        <end position="32"/>
    </location>
</feature>
<dbReference type="EMBL" id="JAAABI010000022">
    <property type="protein sequence ID" value="NAY93516.1"/>
    <property type="molecule type" value="Genomic_DNA"/>
</dbReference>
<keyword evidence="1" id="KW-0812">Transmembrane</keyword>
<evidence type="ECO:0000256" key="1">
    <source>
        <dbReference type="SAM" id="Phobius"/>
    </source>
</evidence>
<dbReference type="EMBL" id="JAAABI010000021">
    <property type="protein sequence ID" value="NAY93513.1"/>
    <property type="molecule type" value="Genomic_DNA"/>
</dbReference>
<evidence type="ECO:0000313" key="3">
    <source>
        <dbReference type="EMBL" id="NAY93516.1"/>
    </source>
</evidence>
<evidence type="ECO:0000313" key="4">
    <source>
        <dbReference type="Proteomes" id="UP000667650"/>
    </source>
</evidence>
<name>A0A964TFJ3_9FLAO</name>
<organism evidence="3 4">
    <name type="scientific">Flagellimonas ochracea</name>
    <dbReference type="NCBI Taxonomy" id="2696472"/>
    <lineage>
        <taxon>Bacteria</taxon>
        <taxon>Pseudomonadati</taxon>
        <taxon>Bacteroidota</taxon>
        <taxon>Flavobacteriia</taxon>
        <taxon>Flavobacteriales</taxon>
        <taxon>Flavobacteriaceae</taxon>
        <taxon>Flagellimonas</taxon>
    </lineage>
</organism>
<dbReference type="AlphaFoldDB" id="A0A964TFJ3"/>
<sequence>MVVNKRVKAGALQFVLFIGALIAILLSTFVLLHHVHHKFDKKTEKTITLVKKADWGIHHALSQNFPLND</sequence>
<proteinExistence type="predicted"/>
<reference evidence="3" key="1">
    <citation type="submission" date="2020-01" db="EMBL/GenBank/DDBJ databases">
        <title>Muricauda ochracea sp. nov., isolated from a tidal flat of Garorim bay in Korea.</title>
        <authorList>
            <person name="Kim D."/>
            <person name="Yoo Y."/>
            <person name="Kim J.-J."/>
        </authorList>
    </citation>
    <scope>NUCLEOTIDE SEQUENCE</scope>
    <source>
        <strain evidence="3">JGD-17</strain>
    </source>
</reference>
<keyword evidence="1" id="KW-0472">Membrane</keyword>
<gene>
    <name evidence="2" type="ORF">GTQ34_16520</name>
    <name evidence="3" type="ORF">GTQ34_16535</name>
</gene>
<keyword evidence="1" id="KW-1133">Transmembrane helix</keyword>
<dbReference type="Proteomes" id="UP000667650">
    <property type="component" value="Unassembled WGS sequence"/>
</dbReference>
<feature type="non-terminal residue" evidence="3">
    <location>
        <position position="69"/>
    </location>
</feature>
<comment type="caution">
    <text evidence="3">The sequence shown here is derived from an EMBL/GenBank/DDBJ whole genome shotgun (WGS) entry which is preliminary data.</text>
</comment>
<evidence type="ECO:0000313" key="2">
    <source>
        <dbReference type="EMBL" id="NAY93513.1"/>
    </source>
</evidence>
<keyword evidence="4" id="KW-1185">Reference proteome</keyword>
<protein>
    <submittedName>
        <fullName evidence="3">Uncharacterized protein</fullName>
    </submittedName>
</protein>